<dbReference type="AlphaFoldDB" id="A0A6A0AEL7"/>
<dbReference type="Proteomes" id="UP000485058">
    <property type="component" value="Unassembled WGS sequence"/>
</dbReference>
<sequence length="106" mass="11556">MYRHNHMSILAVECDKIDRWLTPLKPSAVRLLGRPPPLGVRDFLGEPDTDQLPSPGAGHVSVSFHAMDVQCAAATCDSCKHGCRGLQECPLGALESVPQSFVTCWQ</sequence>
<keyword evidence="2" id="KW-1185">Reference proteome</keyword>
<evidence type="ECO:0000313" key="1">
    <source>
        <dbReference type="EMBL" id="GFH30711.1"/>
    </source>
</evidence>
<reference evidence="1 2" key="1">
    <citation type="submission" date="2020-02" db="EMBL/GenBank/DDBJ databases">
        <title>Draft genome sequence of Haematococcus lacustris strain NIES-144.</title>
        <authorList>
            <person name="Morimoto D."/>
            <person name="Nakagawa S."/>
            <person name="Yoshida T."/>
            <person name="Sawayama S."/>
        </authorList>
    </citation>
    <scope>NUCLEOTIDE SEQUENCE [LARGE SCALE GENOMIC DNA]</scope>
    <source>
        <strain evidence="1 2">NIES-144</strain>
    </source>
</reference>
<name>A0A6A0AEL7_HAELA</name>
<protein>
    <submittedName>
        <fullName evidence="1">Uncharacterized protein</fullName>
    </submittedName>
</protein>
<accession>A0A6A0AEL7</accession>
<proteinExistence type="predicted"/>
<gene>
    <name evidence="1" type="ORF">HaLaN_29610</name>
</gene>
<comment type="caution">
    <text evidence="1">The sequence shown here is derived from an EMBL/GenBank/DDBJ whole genome shotgun (WGS) entry which is preliminary data.</text>
</comment>
<organism evidence="1 2">
    <name type="scientific">Haematococcus lacustris</name>
    <name type="common">Green alga</name>
    <name type="synonym">Haematococcus pluvialis</name>
    <dbReference type="NCBI Taxonomy" id="44745"/>
    <lineage>
        <taxon>Eukaryota</taxon>
        <taxon>Viridiplantae</taxon>
        <taxon>Chlorophyta</taxon>
        <taxon>core chlorophytes</taxon>
        <taxon>Chlorophyceae</taxon>
        <taxon>CS clade</taxon>
        <taxon>Chlamydomonadales</taxon>
        <taxon>Haematococcaceae</taxon>
        <taxon>Haematococcus</taxon>
    </lineage>
</organism>
<evidence type="ECO:0000313" key="2">
    <source>
        <dbReference type="Proteomes" id="UP000485058"/>
    </source>
</evidence>
<dbReference type="EMBL" id="BLLF01005086">
    <property type="protein sequence ID" value="GFH30711.1"/>
    <property type="molecule type" value="Genomic_DNA"/>
</dbReference>